<dbReference type="InterPro" id="IPR036641">
    <property type="entry name" value="HPT_dom_sf"/>
</dbReference>
<dbReference type="CDD" id="cd00156">
    <property type="entry name" value="REC"/>
    <property type="match status" value="1"/>
</dbReference>
<dbReference type="InterPro" id="IPR011006">
    <property type="entry name" value="CheY-like_superfamily"/>
</dbReference>
<dbReference type="SUPFAM" id="SSF47226">
    <property type="entry name" value="Histidine-containing phosphotransfer domain, HPT domain"/>
    <property type="match status" value="1"/>
</dbReference>
<keyword evidence="7" id="KW-1185">Reference proteome</keyword>
<reference evidence="7" key="1">
    <citation type="submission" date="2016-07" db="EMBL/GenBank/DDBJ databases">
        <authorList>
            <person name="Florea S."/>
            <person name="Webb J.S."/>
            <person name="Jaromczyk J."/>
            <person name="Schardl C.L."/>
        </authorList>
    </citation>
    <scope>NUCLEOTIDE SEQUENCE [LARGE SCALE GENOMIC DNA]</scope>
    <source>
        <strain evidence="7">MV-1</strain>
    </source>
</reference>
<evidence type="ECO:0008006" key="8">
    <source>
        <dbReference type="Google" id="ProtNLM"/>
    </source>
</evidence>
<dbReference type="SUPFAM" id="SSF52172">
    <property type="entry name" value="CheY-like"/>
    <property type="match status" value="1"/>
</dbReference>
<dbReference type="SMART" id="SM00073">
    <property type="entry name" value="HPT"/>
    <property type="match status" value="1"/>
</dbReference>
<evidence type="ECO:0000313" key="6">
    <source>
        <dbReference type="EMBL" id="OEJ65109.1"/>
    </source>
</evidence>
<keyword evidence="1" id="KW-0902">Two-component regulatory system</keyword>
<dbReference type="EMBL" id="MCGG01000055">
    <property type="protein sequence ID" value="OEJ65109.1"/>
    <property type="molecule type" value="Genomic_DNA"/>
</dbReference>
<feature type="modified residue" description="Phosphohistidine" evidence="2">
    <location>
        <position position="47"/>
    </location>
</feature>
<evidence type="ECO:0000256" key="3">
    <source>
        <dbReference type="PROSITE-ProRule" id="PRU00169"/>
    </source>
</evidence>
<evidence type="ECO:0000259" key="4">
    <source>
        <dbReference type="PROSITE" id="PS50110"/>
    </source>
</evidence>
<dbReference type="PROSITE" id="PS50894">
    <property type="entry name" value="HPT"/>
    <property type="match status" value="1"/>
</dbReference>
<gene>
    <name evidence="6" type="ORF">BEN30_15615</name>
</gene>
<dbReference type="PROSITE" id="PS50110">
    <property type="entry name" value="RESPONSE_REGULATORY"/>
    <property type="match status" value="1"/>
</dbReference>
<evidence type="ECO:0000313" key="7">
    <source>
        <dbReference type="Proteomes" id="UP000095347"/>
    </source>
</evidence>
<dbReference type="GO" id="GO:0004672">
    <property type="term" value="F:protein kinase activity"/>
    <property type="evidence" value="ECO:0007669"/>
    <property type="project" value="UniProtKB-ARBA"/>
</dbReference>
<accession>A0A1E5Q4J4</accession>
<evidence type="ECO:0000259" key="5">
    <source>
        <dbReference type="PROSITE" id="PS50894"/>
    </source>
</evidence>
<dbReference type="InterPro" id="IPR008207">
    <property type="entry name" value="Sig_transdc_His_kin_Hpt_dom"/>
</dbReference>
<name>A0A1E5Q4J4_9PROT</name>
<protein>
    <recommendedName>
        <fullName evidence="8">HPt domain-containing protein</fullName>
    </recommendedName>
</protein>
<feature type="domain" description="HPt" evidence="5">
    <location>
        <begin position="1"/>
        <end position="104"/>
    </location>
</feature>
<comment type="caution">
    <text evidence="6">The sequence shown here is derived from an EMBL/GenBank/DDBJ whole genome shotgun (WGS) entry which is preliminary data.</text>
</comment>
<sequence>MILADMRQEFIEHTRDKLELVEDEIEALRSGTGDCERNILEIKRIIHSIKGAGGSFGFPTISKVAHGLEDYLETTGDVSTVAGEDLLVFVNTITDILISGEEPDTDLAHMMLRSLPTGRRQSGVRALDKGSALMIMPRGVQRKIISQELAQLGYKVTIVDNAIEAIDMALTLKPDYVITTQVLERMTGIELAWVLQMFKMTRSVKVAVVTADEISDEALESLPPHTTLIKKGPRFSLELMSFIRKAGK</sequence>
<organism evidence="6 7">
    <name type="scientific">Magnetovibrio blakemorei</name>
    <dbReference type="NCBI Taxonomy" id="28181"/>
    <lineage>
        <taxon>Bacteria</taxon>
        <taxon>Pseudomonadati</taxon>
        <taxon>Pseudomonadota</taxon>
        <taxon>Alphaproteobacteria</taxon>
        <taxon>Rhodospirillales</taxon>
        <taxon>Magnetovibrionaceae</taxon>
        <taxon>Magnetovibrio</taxon>
    </lineage>
</organism>
<dbReference type="Gene3D" id="1.20.120.160">
    <property type="entry name" value="HPT domain"/>
    <property type="match status" value="1"/>
</dbReference>
<feature type="domain" description="Response regulatory" evidence="4">
    <location>
        <begin position="131"/>
        <end position="245"/>
    </location>
</feature>
<dbReference type="GO" id="GO:0000160">
    <property type="term" value="P:phosphorelay signal transduction system"/>
    <property type="evidence" value="ECO:0007669"/>
    <property type="project" value="UniProtKB-KW"/>
</dbReference>
<evidence type="ECO:0000256" key="1">
    <source>
        <dbReference type="ARBA" id="ARBA00023012"/>
    </source>
</evidence>
<dbReference type="Pfam" id="PF01627">
    <property type="entry name" value="Hpt"/>
    <property type="match status" value="1"/>
</dbReference>
<dbReference type="STRING" id="28181.BEN30_15615"/>
<dbReference type="Proteomes" id="UP000095347">
    <property type="component" value="Unassembled WGS sequence"/>
</dbReference>
<dbReference type="AlphaFoldDB" id="A0A1E5Q4J4"/>
<dbReference type="Gene3D" id="3.40.50.2300">
    <property type="match status" value="1"/>
</dbReference>
<evidence type="ECO:0000256" key="2">
    <source>
        <dbReference type="PROSITE-ProRule" id="PRU00110"/>
    </source>
</evidence>
<comment type="caution">
    <text evidence="3">Lacks conserved residue(s) required for the propagation of feature annotation.</text>
</comment>
<dbReference type="CDD" id="cd00088">
    <property type="entry name" value="HPT"/>
    <property type="match status" value="1"/>
</dbReference>
<proteinExistence type="predicted"/>
<keyword evidence="2" id="KW-0597">Phosphoprotein</keyword>
<dbReference type="InterPro" id="IPR001789">
    <property type="entry name" value="Sig_transdc_resp-reg_receiver"/>
</dbReference>